<organism evidence="4 5">
    <name type="scientific">Stereocaulon virgatum</name>
    <dbReference type="NCBI Taxonomy" id="373712"/>
    <lineage>
        <taxon>Eukaryota</taxon>
        <taxon>Fungi</taxon>
        <taxon>Dikarya</taxon>
        <taxon>Ascomycota</taxon>
        <taxon>Pezizomycotina</taxon>
        <taxon>Lecanoromycetes</taxon>
        <taxon>OSLEUM clade</taxon>
        <taxon>Lecanoromycetidae</taxon>
        <taxon>Lecanorales</taxon>
        <taxon>Lecanorineae</taxon>
        <taxon>Stereocaulaceae</taxon>
        <taxon>Stereocaulon</taxon>
    </lineage>
</organism>
<dbReference type="InterPro" id="IPR011701">
    <property type="entry name" value="MFS"/>
</dbReference>
<evidence type="ECO:0008006" key="6">
    <source>
        <dbReference type="Google" id="ProtNLM"/>
    </source>
</evidence>
<name>A0ABR3ZUR4_9LECA</name>
<feature type="transmembrane region" description="Helical" evidence="3">
    <location>
        <begin position="509"/>
        <end position="531"/>
    </location>
</feature>
<dbReference type="Proteomes" id="UP001590950">
    <property type="component" value="Unassembled WGS sequence"/>
</dbReference>
<evidence type="ECO:0000256" key="1">
    <source>
        <dbReference type="ARBA" id="ARBA00004141"/>
    </source>
</evidence>
<gene>
    <name evidence="4" type="ORF">N7G274_009827</name>
</gene>
<feature type="transmembrane region" description="Helical" evidence="3">
    <location>
        <begin position="109"/>
        <end position="130"/>
    </location>
</feature>
<feature type="transmembrane region" description="Helical" evidence="3">
    <location>
        <begin position="378"/>
        <end position="399"/>
    </location>
</feature>
<feature type="transmembrane region" description="Helical" evidence="3">
    <location>
        <begin position="345"/>
        <end position="371"/>
    </location>
</feature>
<protein>
    <recommendedName>
        <fullName evidence="6">MFS transporter</fullName>
    </recommendedName>
</protein>
<dbReference type="CDD" id="cd06174">
    <property type="entry name" value="MFS"/>
    <property type="match status" value="1"/>
</dbReference>
<dbReference type="Gene3D" id="1.20.1250.20">
    <property type="entry name" value="MFS general substrate transporter like domains"/>
    <property type="match status" value="2"/>
</dbReference>
<keyword evidence="3" id="KW-1133">Transmembrane helix</keyword>
<dbReference type="EMBL" id="JBEFKJ010000041">
    <property type="protein sequence ID" value="KAL2037342.1"/>
    <property type="molecule type" value="Genomic_DNA"/>
</dbReference>
<feature type="transmembrane region" description="Helical" evidence="3">
    <location>
        <begin position="306"/>
        <end position="325"/>
    </location>
</feature>
<sequence length="566" mass="60076">MFTATRLQAATYFLGVCLFSIAFLVFLNSSVSFVITDLIGQTTQVGDAVGTLGFADELVVLVACPAWGVISDRLGVRAVCVLGYIIVGLALLLFVQARNVYPQLLLARLFFSIGGAATSTMVTAILPSMITPRPKHEDIDSRAVGPPPTNGQGVSPSSSSEITITPQRLHHRTSQESKTVEQSPTRIAGIVGFFTGCGALLALGVFLRLPELIQRTNVQPGPALADSYYIVGALSLILSVVCFIGMRHLSGEDDKGWRALVYGGAKSPSSAKGKPSSLWSLFESIILGFKSPLLGLGYLGGFVARASSVGISLFIPLFVNAYYMSSGLCDKSGHNPQDTKDHCRGAYVLAAELTGVSQLVALLFSPVFGFLADRFQRFNAPLLIAAVFGTLGYVTLAVLESPMPSGEHGSPWVFFIMALLGISQIGAIVCSLGLLGRCVVGLDHDTSIVANDRIRVVATQDHTPSDNSHLLPAEHRNVPTAEDCESEDAPLLRSQQTVYSREHLKGSIAGVYSLAGGIGILLLTKVGGVMFDKVSPIAPFAMLAAFNFLLLIVGTVQGISIAWEGR</sequence>
<feature type="region of interest" description="Disordered" evidence="2">
    <location>
        <begin position="133"/>
        <end position="181"/>
    </location>
</feature>
<accession>A0ABR3ZUR4</accession>
<dbReference type="Pfam" id="PF07690">
    <property type="entry name" value="MFS_1"/>
    <property type="match status" value="1"/>
</dbReference>
<reference evidence="4 5" key="1">
    <citation type="submission" date="2024-09" db="EMBL/GenBank/DDBJ databases">
        <title>Rethinking Asexuality: The Enigmatic Case of Functional Sexual Genes in Lepraria (Stereocaulaceae).</title>
        <authorList>
            <person name="Doellman M."/>
            <person name="Sun Y."/>
            <person name="Barcenas-Pena A."/>
            <person name="Lumbsch H.T."/>
            <person name="Grewe F."/>
        </authorList>
    </citation>
    <scope>NUCLEOTIDE SEQUENCE [LARGE SCALE GENOMIC DNA]</scope>
    <source>
        <strain evidence="4 5">Mercado 3170</strain>
    </source>
</reference>
<evidence type="ECO:0000313" key="5">
    <source>
        <dbReference type="Proteomes" id="UP001590950"/>
    </source>
</evidence>
<evidence type="ECO:0000256" key="2">
    <source>
        <dbReference type="SAM" id="MobiDB-lite"/>
    </source>
</evidence>
<evidence type="ECO:0000313" key="4">
    <source>
        <dbReference type="EMBL" id="KAL2037342.1"/>
    </source>
</evidence>
<feature type="transmembrane region" description="Helical" evidence="3">
    <location>
        <begin position="411"/>
        <end position="435"/>
    </location>
</feature>
<comment type="subcellular location">
    <subcellularLocation>
        <location evidence="1">Membrane</location>
        <topology evidence="1">Multi-pass membrane protein</topology>
    </subcellularLocation>
</comment>
<dbReference type="InterPro" id="IPR036259">
    <property type="entry name" value="MFS_trans_sf"/>
</dbReference>
<keyword evidence="3" id="KW-0472">Membrane</keyword>
<comment type="caution">
    <text evidence="4">The sequence shown here is derived from an EMBL/GenBank/DDBJ whole genome shotgun (WGS) entry which is preliminary data.</text>
</comment>
<feature type="transmembrane region" description="Helical" evidence="3">
    <location>
        <begin position="187"/>
        <end position="207"/>
    </location>
</feature>
<dbReference type="PANTHER" id="PTHR23524:SF1">
    <property type="entry name" value="MRH DOMAIN-CONTAINING PROTEIN-RELATED"/>
    <property type="match status" value="1"/>
</dbReference>
<keyword evidence="5" id="KW-1185">Reference proteome</keyword>
<feature type="transmembrane region" description="Helical" evidence="3">
    <location>
        <begin position="537"/>
        <end position="563"/>
    </location>
</feature>
<feature type="transmembrane region" description="Helical" evidence="3">
    <location>
        <begin position="12"/>
        <end position="36"/>
    </location>
</feature>
<proteinExistence type="predicted"/>
<dbReference type="PANTHER" id="PTHR23524">
    <property type="entry name" value="TRANSPORTER, PUTATIVE (AFU_ORTHOLOGUE AFUA_8G04850)-RELATED"/>
    <property type="match status" value="1"/>
</dbReference>
<feature type="transmembrane region" description="Helical" evidence="3">
    <location>
        <begin position="76"/>
        <end position="97"/>
    </location>
</feature>
<keyword evidence="3" id="KW-0812">Transmembrane</keyword>
<evidence type="ECO:0000256" key="3">
    <source>
        <dbReference type="SAM" id="Phobius"/>
    </source>
</evidence>
<feature type="transmembrane region" description="Helical" evidence="3">
    <location>
        <begin position="278"/>
        <end position="299"/>
    </location>
</feature>
<feature type="transmembrane region" description="Helical" evidence="3">
    <location>
        <begin position="228"/>
        <end position="246"/>
    </location>
</feature>
<dbReference type="SUPFAM" id="SSF103473">
    <property type="entry name" value="MFS general substrate transporter"/>
    <property type="match status" value="2"/>
</dbReference>